<name>A0A6J1DRE9_MOMCH</name>
<dbReference type="PANTHER" id="PTHR48253:SF2">
    <property type="entry name" value="ISOPENICILLIN N SYNTHASE-LIKE FE(2+) 2OG DIOXYGENASE DOMAIN-CONTAINING PROTEIN"/>
    <property type="match status" value="1"/>
</dbReference>
<feature type="region of interest" description="Disordered" evidence="1">
    <location>
        <begin position="227"/>
        <end position="262"/>
    </location>
</feature>
<dbReference type="KEGG" id="mcha:111022858"/>
<dbReference type="AlphaFoldDB" id="A0A6J1DRE9"/>
<evidence type="ECO:0000313" key="4">
    <source>
        <dbReference type="RefSeq" id="XP_022155829.1"/>
    </source>
</evidence>
<evidence type="ECO:0000259" key="2">
    <source>
        <dbReference type="Pfam" id="PF03171"/>
    </source>
</evidence>
<gene>
    <name evidence="4" type="primary">LOC111022858</name>
</gene>
<feature type="compositionally biased region" description="Basic and acidic residues" evidence="1">
    <location>
        <begin position="234"/>
        <end position="260"/>
    </location>
</feature>
<feature type="domain" description="Isopenicillin N synthase-like Fe(2+) 2OG dioxygenase" evidence="2">
    <location>
        <begin position="314"/>
        <end position="379"/>
    </location>
</feature>
<dbReference type="Pfam" id="PF03171">
    <property type="entry name" value="2OG-FeII_Oxy"/>
    <property type="match status" value="1"/>
</dbReference>
<evidence type="ECO:0000256" key="1">
    <source>
        <dbReference type="SAM" id="MobiDB-lite"/>
    </source>
</evidence>
<accession>A0A6J1DRE9</accession>
<dbReference type="OrthoDB" id="438224at2759"/>
<proteinExistence type="predicted"/>
<dbReference type="Gene3D" id="2.60.120.330">
    <property type="entry name" value="B-lactam Antibiotic, Isopenicillin N Synthase, Chain"/>
    <property type="match status" value="1"/>
</dbReference>
<dbReference type="GeneID" id="111022858"/>
<dbReference type="Proteomes" id="UP000504603">
    <property type="component" value="Unplaced"/>
</dbReference>
<dbReference type="SUPFAM" id="SSF51197">
    <property type="entry name" value="Clavaminate synthase-like"/>
    <property type="match status" value="1"/>
</dbReference>
<protein>
    <submittedName>
        <fullName evidence="4">Uncharacterized protein LOC111022858</fullName>
    </submittedName>
</protein>
<dbReference type="InterPro" id="IPR027443">
    <property type="entry name" value="IPNS-like_sf"/>
</dbReference>
<evidence type="ECO:0000313" key="3">
    <source>
        <dbReference type="Proteomes" id="UP000504603"/>
    </source>
</evidence>
<dbReference type="PANTHER" id="PTHR48253">
    <property type="match status" value="1"/>
</dbReference>
<sequence>MQEQRSKMEEISKILQIYELQYSDLLLLSSPYHSSSSMPHNERIKSINESILQALGPSGPGLLAIVGVPNSSVPRRALLPLARNLALLNPEDRKRILKDHNLGSDVPLRNPERRVSSFAMQLKYTDSKGFLQNNQSQTQREDKQSPCSVDHYSDRIGNEFQDHEFKHLGNSFKELGSCMMELGLRIARICDQEIGGQELEQSLLESCTAKGRLIHYHSALDARLLRKPANSKGTARDRASSRRNKEQSIHCKREPADSKGLRQSSSNLWQQWHYDYGIFTVLTSPMFLSPSNTLEIEAQDLCCYNECTSPDRHSYLQIFDPCKNDIFMVSTPPESFIIQVGESADIISQGKLRSTLHSVCRPSKQENLCRETFVVFLQPAWNKTFSLSGYSIESSILSKEREDLVEKEGSMITREIQKIVPPLVSRLKEGMKFAEFSRETTKQYYGGSGLQSNR</sequence>
<keyword evidence="3" id="KW-1185">Reference proteome</keyword>
<reference evidence="4" key="1">
    <citation type="submission" date="2025-08" db="UniProtKB">
        <authorList>
            <consortium name="RefSeq"/>
        </authorList>
    </citation>
    <scope>IDENTIFICATION</scope>
    <source>
        <strain evidence="4">OHB3-1</strain>
    </source>
</reference>
<dbReference type="RefSeq" id="XP_022155829.1">
    <property type="nucleotide sequence ID" value="XM_022300137.1"/>
</dbReference>
<organism evidence="3 4">
    <name type="scientific">Momordica charantia</name>
    <name type="common">Bitter gourd</name>
    <name type="synonym">Balsam pear</name>
    <dbReference type="NCBI Taxonomy" id="3673"/>
    <lineage>
        <taxon>Eukaryota</taxon>
        <taxon>Viridiplantae</taxon>
        <taxon>Streptophyta</taxon>
        <taxon>Embryophyta</taxon>
        <taxon>Tracheophyta</taxon>
        <taxon>Spermatophyta</taxon>
        <taxon>Magnoliopsida</taxon>
        <taxon>eudicotyledons</taxon>
        <taxon>Gunneridae</taxon>
        <taxon>Pentapetalae</taxon>
        <taxon>rosids</taxon>
        <taxon>fabids</taxon>
        <taxon>Cucurbitales</taxon>
        <taxon>Cucurbitaceae</taxon>
        <taxon>Momordiceae</taxon>
        <taxon>Momordica</taxon>
    </lineage>
</organism>
<dbReference type="InterPro" id="IPR044861">
    <property type="entry name" value="IPNS-like_FE2OG_OXY"/>
</dbReference>